<keyword evidence="6" id="KW-0347">Helicase</keyword>
<feature type="domain" description="Helicase C-terminal" evidence="5">
    <location>
        <begin position="911"/>
        <end position="1068"/>
    </location>
</feature>
<reference evidence="6 7" key="1">
    <citation type="submission" date="2019-08" db="EMBL/GenBank/DDBJ databases">
        <title>In-depth cultivation of the pig gut microbiome towards novel bacterial diversity and tailored functional studies.</title>
        <authorList>
            <person name="Wylensek D."/>
            <person name="Hitch T.C.A."/>
            <person name="Clavel T."/>
        </authorList>
    </citation>
    <scope>NUCLEOTIDE SEQUENCE [LARGE SCALE GENOMIC DNA]</scope>
    <source>
        <strain evidence="6 7">Med78-601-WT-4W-RMD-3</strain>
    </source>
</reference>
<dbReference type="Gene3D" id="3.40.50.10810">
    <property type="entry name" value="Tandem AAA-ATPase domain"/>
    <property type="match status" value="1"/>
</dbReference>
<dbReference type="InterPro" id="IPR027417">
    <property type="entry name" value="P-loop_NTPase"/>
</dbReference>
<keyword evidence="2" id="KW-0862">Zinc</keyword>
<dbReference type="Pfam" id="PF00271">
    <property type="entry name" value="Helicase_C"/>
    <property type="match status" value="1"/>
</dbReference>
<keyword evidence="6" id="KW-0067">ATP-binding</keyword>
<evidence type="ECO:0000259" key="5">
    <source>
        <dbReference type="PROSITE" id="PS51194"/>
    </source>
</evidence>
<dbReference type="PROSITE" id="PS50966">
    <property type="entry name" value="ZF_SWIM"/>
    <property type="match status" value="1"/>
</dbReference>
<dbReference type="InterPro" id="IPR049730">
    <property type="entry name" value="SNF2/RAD54-like_C"/>
</dbReference>
<gene>
    <name evidence="6" type="ORF">FYJ27_03600</name>
</gene>
<evidence type="ECO:0000256" key="2">
    <source>
        <dbReference type="PROSITE-ProRule" id="PRU00325"/>
    </source>
</evidence>
<proteinExistence type="predicted"/>
<keyword evidence="2" id="KW-0863">Zinc-finger</keyword>
<dbReference type="RefSeq" id="WP_154483282.1">
    <property type="nucleotide sequence ID" value="NZ_VULR01000003.1"/>
</dbReference>
<dbReference type="PANTHER" id="PTHR10799">
    <property type="entry name" value="SNF2/RAD54 HELICASE FAMILY"/>
    <property type="match status" value="1"/>
</dbReference>
<evidence type="ECO:0000313" key="6">
    <source>
        <dbReference type="EMBL" id="MSS42819.1"/>
    </source>
</evidence>
<dbReference type="FunFam" id="3.40.50.10810:FF:000054">
    <property type="entry name" value="Helicase, Snf2 family"/>
    <property type="match status" value="1"/>
</dbReference>
<dbReference type="GO" id="GO:0008270">
    <property type="term" value="F:zinc ion binding"/>
    <property type="evidence" value="ECO:0007669"/>
    <property type="project" value="UniProtKB-KW"/>
</dbReference>
<dbReference type="InterPro" id="IPR013663">
    <property type="entry name" value="Helicase_SWF/SNF/SWI_bac"/>
</dbReference>
<feature type="domain" description="SWIM-type" evidence="3">
    <location>
        <begin position="53"/>
        <end position="93"/>
    </location>
</feature>
<dbReference type="InterPro" id="IPR007527">
    <property type="entry name" value="Znf_SWIM"/>
</dbReference>
<dbReference type="InterPro" id="IPR000330">
    <property type="entry name" value="SNF2_N"/>
</dbReference>
<dbReference type="InterPro" id="IPR038718">
    <property type="entry name" value="SNF2-like_sf"/>
</dbReference>
<comment type="caution">
    <text evidence="6">The sequence shown here is derived from an EMBL/GenBank/DDBJ whole genome shotgun (WGS) entry which is preliminary data.</text>
</comment>
<dbReference type="Proteomes" id="UP000462760">
    <property type="component" value="Unassembled WGS sequence"/>
</dbReference>
<dbReference type="InterPro" id="IPR001650">
    <property type="entry name" value="Helicase_C-like"/>
</dbReference>
<dbReference type="SMART" id="SM00490">
    <property type="entry name" value="HELICc"/>
    <property type="match status" value="1"/>
</dbReference>
<dbReference type="Pfam" id="PF08455">
    <property type="entry name" value="SNF2_assoc"/>
    <property type="match status" value="1"/>
</dbReference>
<dbReference type="Pfam" id="PF04434">
    <property type="entry name" value="SWIM"/>
    <property type="match status" value="1"/>
</dbReference>
<evidence type="ECO:0000256" key="1">
    <source>
        <dbReference type="ARBA" id="ARBA00022801"/>
    </source>
</evidence>
<dbReference type="CDD" id="cd18012">
    <property type="entry name" value="DEXQc_arch_SWI2_SNF2"/>
    <property type="match status" value="1"/>
</dbReference>
<dbReference type="SMART" id="SM00487">
    <property type="entry name" value="DEXDc"/>
    <property type="match status" value="1"/>
</dbReference>
<dbReference type="GO" id="GO:0005524">
    <property type="term" value="F:ATP binding"/>
    <property type="evidence" value="ECO:0007669"/>
    <property type="project" value="InterPro"/>
</dbReference>
<keyword evidence="1" id="KW-0378">Hydrolase</keyword>
<dbReference type="GO" id="GO:0016787">
    <property type="term" value="F:hydrolase activity"/>
    <property type="evidence" value="ECO:0007669"/>
    <property type="project" value="UniProtKB-KW"/>
</dbReference>
<evidence type="ECO:0000259" key="4">
    <source>
        <dbReference type="PROSITE" id="PS51192"/>
    </source>
</evidence>
<dbReference type="EMBL" id="VULR01000003">
    <property type="protein sequence ID" value="MSS42819.1"/>
    <property type="molecule type" value="Genomic_DNA"/>
</dbReference>
<keyword evidence="6" id="KW-0547">Nucleotide-binding</keyword>
<dbReference type="Gene3D" id="3.40.50.300">
    <property type="entry name" value="P-loop containing nucleotide triphosphate hydrolases"/>
    <property type="match status" value="1"/>
</dbReference>
<sequence>MLSIDDEFLLERSGDYKSYIRGKQYYYNNRVINVRCDKDLKYIQGIVEGSQKYRVELYFNEYHSLVSSYCTCPAYKKYSGDCKHIIALLSYIQNSNIFNRFQRDNEENIKNIIDYYRFNNEKEAIPVNVEFNYEFNFNEFAGMDESSFLNLRMGEKKLYVVKNIKKFFESLENKEEIYFGKEFTFEPGRHIFKPEDEKIMSFLKLLYENNKIANASYYGNRGQSIFKGKRILLTQRSLKSFFEHMNNRKFNASILESQYKDTNIVVNDLSIDMKLEEENDDLVLKMDSFENIIPLTSDGEYIFKDGKIYKLSEQWRKKIMPLYNEISSSRNEVLKIPNKYKEDFMSEVILNIKGLAKLDIDEKIEDSIYRPEIQSNIYLDKEEYIITGKVDFIYGDITINPFSSKKSNKNNKILLRDMEKERNILKLLEKSEFKVRDGEIYIDEEEKIFDFVSNIIPELQKLCNIYYSENFRTIALKDSTYFTGSIRLNNDIDMLEFDFGMEGMSSKELKEVFKALKEKKKYYRLKDGSFLLLENKQLEYMEDIFEYLNIGEKDFEKEIFSIPKYRAAYLDDYFKEKDLGFIEKNVDFKNLVEDIKKPEDIEYEIPEELENILRDYQKFGFKWLKTLSKYGLGGILADDMGLGKTLQIITFLLSEKKEKGGWPSIVVAPTSVVYNWESEIEKFAPSLKVLVVSGSKAERRELIKEIEKQDVIITSYPLIRNDIDEYKTIKFRYCILDEAQYIKNPKSLSARSVKKINANNYFALTGTPMENSLIELWSIFDYLMPGYLLSNKKFVEKYEKPITREQDESALRDLNKHIRPFILRRLKKDVLEELPEKIEQKILVELTNEQKKVYLAYLQAIKGEIEEEIVAKGFNRSQIKILAGLTRLRQICCHPGMFMENYNGHSGKLIYLKEIIKDAIEGDHRILLFSQFTSMLKIVEEMLNENHIDYMYLDGSTSIKERGRRVKDFNNGQGDVFLVSLKAGGTGLNLTGADTVIHIDPWWNPAVEEQATDRAYRMGQKNTVQVMKLITKGTIEEKIFELQERKKEMIDKVITEGETLVSKLSEDEIKYLFDI</sequence>
<feature type="domain" description="Helicase ATP-binding" evidence="4">
    <location>
        <begin position="625"/>
        <end position="786"/>
    </location>
</feature>
<protein>
    <submittedName>
        <fullName evidence="6">Helicase</fullName>
    </submittedName>
</protein>
<dbReference type="AlphaFoldDB" id="A0A844FFR0"/>
<dbReference type="FunFam" id="3.40.50.300:FF:000533">
    <property type="entry name" value="Helicase, Snf2 family"/>
    <property type="match status" value="1"/>
</dbReference>
<dbReference type="SUPFAM" id="SSF52540">
    <property type="entry name" value="P-loop containing nucleoside triphosphate hydrolases"/>
    <property type="match status" value="2"/>
</dbReference>
<dbReference type="InterPro" id="IPR014001">
    <property type="entry name" value="Helicase_ATP-bd"/>
</dbReference>
<evidence type="ECO:0000259" key="3">
    <source>
        <dbReference type="PROSITE" id="PS50966"/>
    </source>
</evidence>
<accession>A0A844FFR0</accession>
<dbReference type="PROSITE" id="PS51192">
    <property type="entry name" value="HELICASE_ATP_BIND_1"/>
    <property type="match status" value="1"/>
</dbReference>
<keyword evidence="2" id="KW-0479">Metal-binding</keyword>
<dbReference type="Pfam" id="PF00176">
    <property type="entry name" value="SNF2-rel_dom"/>
    <property type="match status" value="1"/>
</dbReference>
<dbReference type="OrthoDB" id="9760715at2"/>
<dbReference type="GO" id="GO:0004386">
    <property type="term" value="F:helicase activity"/>
    <property type="evidence" value="ECO:0007669"/>
    <property type="project" value="UniProtKB-KW"/>
</dbReference>
<dbReference type="PROSITE" id="PS51194">
    <property type="entry name" value="HELICASE_CTER"/>
    <property type="match status" value="1"/>
</dbReference>
<evidence type="ECO:0000313" key="7">
    <source>
        <dbReference type="Proteomes" id="UP000462760"/>
    </source>
</evidence>
<organism evidence="6 7">
    <name type="scientific">Anaerosalibacter bizertensis</name>
    <dbReference type="NCBI Taxonomy" id="932217"/>
    <lineage>
        <taxon>Bacteria</taxon>
        <taxon>Bacillati</taxon>
        <taxon>Bacillota</taxon>
        <taxon>Tissierellia</taxon>
        <taxon>Tissierellales</taxon>
        <taxon>Sporanaerobacteraceae</taxon>
        <taxon>Anaerosalibacter</taxon>
    </lineage>
</organism>
<name>A0A844FFR0_9FIRM</name>
<dbReference type="CDD" id="cd18793">
    <property type="entry name" value="SF2_C_SNF"/>
    <property type="match status" value="1"/>
</dbReference>